<evidence type="ECO:0008006" key="3">
    <source>
        <dbReference type="Google" id="ProtNLM"/>
    </source>
</evidence>
<dbReference type="STRING" id="84521.SAMN04487994_10641"/>
<reference evidence="1 2" key="1">
    <citation type="submission" date="2017-09" db="EMBL/GenBank/DDBJ databases">
        <title>Bacterial strain isolated from the female urinary microbiota.</title>
        <authorList>
            <person name="Thomas-White K."/>
            <person name="Kumar N."/>
            <person name="Forster S."/>
            <person name="Putonti C."/>
            <person name="Lawley T."/>
            <person name="Wolfe A.J."/>
        </authorList>
    </citation>
    <scope>NUCLEOTIDE SEQUENCE [LARGE SCALE GENOMIC DNA]</scope>
    <source>
        <strain evidence="1 2">UMB0852</strain>
    </source>
</reference>
<dbReference type="AlphaFoldDB" id="A0A1G8P5E3"/>
<sequence length="140" mass="16300">MKLLPINDLLFKKVFTTPGNEYVLKGFVQAVLGLEFEHLETKETYNIKRINPEKITRTEVDILAQTLSGEYITIEMQVRNHAAFIERTLYYLFQKYNDQYQVDGSDKEGPYTSLKSTYGINITDFNLFEPDSDAVRHFVC</sequence>
<name>A0A1G8P5E3_9LACT</name>
<dbReference type="OrthoDB" id="1097360at2"/>
<comment type="caution">
    <text evidence="1">The sequence shown here is derived from an EMBL/GenBank/DDBJ whole genome shotgun (WGS) entry which is preliminary data.</text>
</comment>
<dbReference type="Pfam" id="PF12784">
    <property type="entry name" value="PDDEXK_2"/>
    <property type="match status" value="1"/>
</dbReference>
<dbReference type="RefSeq" id="WP_092086684.1">
    <property type="nucleotide sequence ID" value="NZ_FNEL01000064.1"/>
</dbReference>
<gene>
    <name evidence="1" type="ORF">CJ205_06010</name>
</gene>
<accession>A0A1G8P5E3</accession>
<dbReference type="Proteomes" id="UP000235682">
    <property type="component" value="Unassembled WGS sequence"/>
</dbReference>
<dbReference type="PANTHER" id="PTHR41317">
    <property type="entry name" value="PD-(D_E)XK NUCLEASE FAMILY TRANSPOSASE"/>
    <property type="match status" value="1"/>
</dbReference>
<evidence type="ECO:0000313" key="1">
    <source>
        <dbReference type="EMBL" id="PMC58132.1"/>
    </source>
</evidence>
<organism evidence="1 2">
    <name type="scientific">Dolosicoccus paucivorans</name>
    <dbReference type="NCBI Taxonomy" id="84521"/>
    <lineage>
        <taxon>Bacteria</taxon>
        <taxon>Bacillati</taxon>
        <taxon>Bacillota</taxon>
        <taxon>Bacilli</taxon>
        <taxon>Lactobacillales</taxon>
        <taxon>Aerococcaceae</taxon>
        <taxon>Dolosicoccus</taxon>
    </lineage>
</organism>
<keyword evidence="2" id="KW-1185">Reference proteome</keyword>
<evidence type="ECO:0000313" key="2">
    <source>
        <dbReference type="Proteomes" id="UP000235682"/>
    </source>
</evidence>
<protein>
    <recommendedName>
        <fullName evidence="3">Rpn family recombination-promoting nuclease/putative transposase</fullName>
    </recommendedName>
</protein>
<dbReference type="PANTHER" id="PTHR41317:SF1">
    <property type="entry name" value="PD-(D_E)XK NUCLEASE FAMILY TRANSPOSASE"/>
    <property type="match status" value="1"/>
</dbReference>
<dbReference type="EMBL" id="PNHE01000024">
    <property type="protein sequence ID" value="PMC58132.1"/>
    <property type="molecule type" value="Genomic_DNA"/>
</dbReference>
<proteinExistence type="predicted"/>
<dbReference type="InterPro" id="IPR010106">
    <property type="entry name" value="RpnA"/>
</dbReference>
<dbReference type="NCBIfam" id="TIGR01784">
    <property type="entry name" value="T_den_put_tspse"/>
    <property type="match status" value="1"/>
</dbReference>